<accession>A0A0E9T226</accession>
<name>A0A0E9T226_ANGAN</name>
<proteinExistence type="predicted"/>
<protein>
    <submittedName>
        <fullName evidence="1">Uncharacterized protein</fullName>
    </submittedName>
</protein>
<reference evidence="1" key="2">
    <citation type="journal article" date="2015" name="Fish Shellfish Immunol.">
        <title>Early steps in the European eel (Anguilla anguilla)-Vibrio vulnificus interaction in the gills: Role of the RtxA13 toxin.</title>
        <authorList>
            <person name="Callol A."/>
            <person name="Pajuelo D."/>
            <person name="Ebbesson L."/>
            <person name="Teles M."/>
            <person name="MacKenzie S."/>
            <person name="Amaro C."/>
        </authorList>
    </citation>
    <scope>NUCLEOTIDE SEQUENCE</scope>
</reference>
<sequence>MDHCNSQKQLESRHRNVDLLLSFCVRYVGSLGKIIP</sequence>
<dbReference type="AlphaFoldDB" id="A0A0E9T226"/>
<evidence type="ECO:0000313" key="1">
    <source>
        <dbReference type="EMBL" id="JAH47582.1"/>
    </source>
</evidence>
<organism evidence="1">
    <name type="scientific">Anguilla anguilla</name>
    <name type="common">European freshwater eel</name>
    <name type="synonym">Muraena anguilla</name>
    <dbReference type="NCBI Taxonomy" id="7936"/>
    <lineage>
        <taxon>Eukaryota</taxon>
        <taxon>Metazoa</taxon>
        <taxon>Chordata</taxon>
        <taxon>Craniata</taxon>
        <taxon>Vertebrata</taxon>
        <taxon>Euteleostomi</taxon>
        <taxon>Actinopterygii</taxon>
        <taxon>Neopterygii</taxon>
        <taxon>Teleostei</taxon>
        <taxon>Anguilliformes</taxon>
        <taxon>Anguillidae</taxon>
        <taxon>Anguilla</taxon>
    </lineage>
</organism>
<dbReference type="EMBL" id="GBXM01060995">
    <property type="protein sequence ID" value="JAH47582.1"/>
    <property type="molecule type" value="Transcribed_RNA"/>
</dbReference>
<reference evidence="1" key="1">
    <citation type="submission" date="2014-11" db="EMBL/GenBank/DDBJ databases">
        <authorList>
            <person name="Amaro Gonzalez C."/>
        </authorList>
    </citation>
    <scope>NUCLEOTIDE SEQUENCE</scope>
</reference>